<name>A0ABN1ZDD2_9MICO</name>
<dbReference type="InterPro" id="IPR045187">
    <property type="entry name" value="CcO_II"/>
</dbReference>
<evidence type="ECO:0000256" key="9">
    <source>
        <dbReference type="ARBA" id="ARBA00022982"/>
    </source>
</evidence>
<dbReference type="NCBIfam" id="TIGR02866">
    <property type="entry name" value="CoxB"/>
    <property type="match status" value="1"/>
</dbReference>
<gene>
    <name evidence="19" type="primary">coxB</name>
    <name evidence="19" type="ORF">GCM10009627_17170</name>
</gene>
<evidence type="ECO:0000256" key="16">
    <source>
        <dbReference type="SAM" id="MobiDB-lite"/>
    </source>
</evidence>
<evidence type="ECO:0000256" key="5">
    <source>
        <dbReference type="ARBA" id="ARBA00022660"/>
    </source>
</evidence>
<dbReference type="PANTHER" id="PTHR22888">
    <property type="entry name" value="CYTOCHROME C OXIDASE, SUBUNIT II"/>
    <property type="match status" value="1"/>
</dbReference>
<dbReference type="PROSITE" id="PS50857">
    <property type="entry name" value="COX2_CUA"/>
    <property type="match status" value="1"/>
</dbReference>
<dbReference type="SUPFAM" id="SSF49503">
    <property type="entry name" value="Cupredoxins"/>
    <property type="match status" value="1"/>
</dbReference>
<evidence type="ECO:0000256" key="7">
    <source>
        <dbReference type="ARBA" id="ARBA00022723"/>
    </source>
</evidence>
<evidence type="ECO:0000256" key="11">
    <source>
        <dbReference type="ARBA" id="ARBA00023008"/>
    </source>
</evidence>
<dbReference type="InterPro" id="IPR002429">
    <property type="entry name" value="CcO_II-like_C"/>
</dbReference>
<organism evidence="19 20">
    <name type="scientific">Curtobacterium herbarum</name>
    <dbReference type="NCBI Taxonomy" id="150122"/>
    <lineage>
        <taxon>Bacteria</taxon>
        <taxon>Bacillati</taxon>
        <taxon>Actinomycetota</taxon>
        <taxon>Actinomycetes</taxon>
        <taxon>Micrococcales</taxon>
        <taxon>Microbacteriaceae</taxon>
        <taxon>Curtobacterium</taxon>
    </lineage>
</organism>
<evidence type="ECO:0000256" key="14">
    <source>
        <dbReference type="ARBA" id="ARBA00031399"/>
    </source>
</evidence>
<evidence type="ECO:0000256" key="1">
    <source>
        <dbReference type="ARBA" id="ARBA00004141"/>
    </source>
</evidence>
<comment type="caution">
    <text evidence="19">The sequence shown here is derived from an EMBL/GenBank/DDBJ whole genome shotgun (WGS) entry which is preliminary data.</text>
</comment>
<dbReference type="EC" id="7.1.1.9" evidence="3"/>
<dbReference type="Pfam" id="PF00116">
    <property type="entry name" value="COX2"/>
    <property type="match status" value="1"/>
</dbReference>
<comment type="function">
    <text evidence="13">Subunits I and II form the functional core of the enzyme complex. Electrons originating in cytochrome c are transferred via heme a and Cu(A) to the binuclear center formed by heme a3 and Cu(B).</text>
</comment>
<feature type="transmembrane region" description="Helical" evidence="17">
    <location>
        <begin position="33"/>
        <end position="50"/>
    </location>
</feature>
<keyword evidence="20" id="KW-1185">Reference proteome</keyword>
<evidence type="ECO:0000256" key="2">
    <source>
        <dbReference type="ARBA" id="ARBA00007866"/>
    </source>
</evidence>
<dbReference type="InterPro" id="IPR008972">
    <property type="entry name" value="Cupredoxin"/>
</dbReference>
<feature type="transmembrane region" description="Helical" evidence="17">
    <location>
        <begin position="126"/>
        <end position="144"/>
    </location>
</feature>
<dbReference type="InterPro" id="IPR001505">
    <property type="entry name" value="Copper_CuA"/>
</dbReference>
<evidence type="ECO:0000313" key="19">
    <source>
        <dbReference type="EMBL" id="GAA1493371.1"/>
    </source>
</evidence>
<accession>A0ABN1ZDD2</accession>
<dbReference type="PRINTS" id="PR01166">
    <property type="entry name" value="CYCOXIDASEII"/>
</dbReference>
<evidence type="ECO:0000313" key="20">
    <source>
        <dbReference type="Proteomes" id="UP001501742"/>
    </source>
</evidence>
<keyword evidence="12 17" id="KW-0472">Membrane</keyword>
<keyword evidence="5" id="KW-0679">Respiratory chain</keyword>
<evidence type="ECO:0000256" key="13">
    <source>
        <dbReference type="ARBA" id="ARBA00024688"/>
    </source>
</evidence>
<sequence length="326" mass="36471">MLVDGVTVGAGRTTTGSRATSFREVTVRSNRRIRWAAVPVAVGLVIALAGCSQQQLNGWLPGTEQTKDVTNHTSRIVGLWTTSWIVLLAVGLIVWGLIIWAAIVYRRRKGQTGLPVQMRYNMPLEIFYTIVPLILVLGFFAFTAKDQAAIEKPFAQPDATVHVYGKRWGWDFNYIDKANPKESVYYQGIQAQEEENGGGAVDESLLPTLYLPVGKKVEIELSSRDVNHSFWVIDFLYKKDMLPGRTNYEYFIPEKEGTFQGKCAELCGEYHSLMLFQVKVVSQAKYDDYLASLKDQGKVGLLGNEYDTNTNQPNNEAPAEASSEKK</sequence>
<dbReference type="SUPFAM" id="SSF81464">
    <property type="entry name" value="Cytochrome c oxidase subunit II-like, transmembrane region"/>
    <property type="match status" value="1"/>
</dbReference>
<dbReference type="InterPro" id="IPR036257">
    <property type="entry name" value="Cyt_c_oxidase_su2_TM_sf"/>
</dbReference>
<evidence type="ECO:0000256" key="15">
    <source>
        <dbReference type="ARBA" id="ARBA00047816"/>
    </source>
</evidence>
<evidence type="ECO:0000256" key="4">
    <source>
        <dbReference type="ARBA" id="ARBA00022448"/>
    </source>
</evidence>
<evidence type="ECO:0000256" key="3">
    <source>
        <dbReference type="ARBA" id="ARBA00012949"/>
    </source>
</evidence>
<dbReference type="PANTHER" id="PTHR22888:SF9">
    <property type="entry name" value="CYTOCHROME C OXIDASE SUBUNIT 2"/>
    <property type="match status" value="1"/>
</dbReference>
<evidence type="ECO:0000256" key="8">
    <source>
        <dbReference type="ARBA" id="ARBA00022967"/>
    </source>
</evidence>
<keyword evidence="8" id="KW-1278">Translocase</keyword>
<protein>
    <recommendedName>
        <fullName evidence="3">cytochrome-c oxidase</fullName>
        <ecNumber evidence="3">7.1.1.9</ecNumber>
    </recommendedName>
    <alternativeName>
        <fullName evidence="14">Cytochrome aa3 subunit 2</fullName>
    </alternativeName>
</protein>
<dbReference type="Proteomes" id="UP001501742">
    <property type="component" value="Unassembled WGS sequence"/>
</dbReference>
<dbReference type="InterPro" id="IPR014222">
    <property type="entry name" value="Cyt_c_oxidase_su2"/>
</dbReference>
<proteinExistence type="inferred from homology"/>
<comment type="similarity">
    <text evidence="2">Belongs to the cytochrome c oxidase subunit 2 family.</text>
</comment>
<keyword evidence="4" id="KW-0813">Transport</keyword>
<evidence type="ECO:0000259" key="18">
    <source>
        <dbReference type="PROSITE" id="PS50857"/>
    </source>
</evidence>
<comment type="catalytic activity">
    <reaction evidence="15">
        <text>4 Fe(II)-[cytochrome c] + O2 + 8 H(+)(in) = 4 Fe(III)-[cytochrome c] + 2 H2O + 4 H(+)(out)</text>
        <dbReference type="Rhea" id="RHEA:11436"/>
        <dbReference type="Rhea" id="RHEA-COMP:10350"/>
        <dbReference type="Rhea" id="RHEA-COMP:14399"/>
        <dbReference type="ChEBI" id="CHEBI:15377"/>
        <dbReference type="ChEBI" id="CHEBI:15378"/>
        <dbReference type="ChEBI" id="CHEBI:15379"/>
        <dbReference type="ChEBI" id="CHEBI:29033"/>
        <dbReference type="ChEBI" id="CHEBI:29034"/>
        <dbReference type="EC" id="7.1.1.9"/>
    </reaction>
</comment>
<evidence type="ECO:0000256" key="17">
    <source>
        <dbReference type="SAM" id="Phobius"/>
    </source>
</evidence>
<dbReference type="Gene3D" id="1.10.287.90">
    <property type="match status" value="1"/>
</dbReference>
<comment type="subcellular location">
    <subcellularLocation>
        <location evidence="1">Membrane</location>
        <topology evidence="1">Multi-pass membrane protein</topology>
    </subcellularLocation>
</comment>
<dbReference type="PROSITE" id="PS00078">
    <property type="entry name" value="COX2"/>
    <property type="match status" value="1"/>
</dbReference>
<keyword evidence="11" id="KW-0186">Copper</keyword>
<feature type="domain" description="Cytochrome oxidase subunit II copper A binding" evidence="18">
    <location>
        <begin position="156"/>
        <end position="292"/>
    </location>
</feature>
<keyword evidence="9" id="KW-0249">Electron transport</keyword>
<evidence type="ECO:0000256" key="10">
    <source>
        <dbReference type="ARBA" id="ARBA00022989"/>
    </source>
</evidence>
<keyword evidence="7" id="KW-0479">Metal-binding</keyword>
<feature type="transmembrane region" description="Helical" evidence="17">
    <location>
        <begin position="84"/>
        <end position="105"/>
    </location>
</feature>
<evidence type="ECO:0000256" key="12">
    <source>
        <dbReference type="ARBA" id="ARBA00023136"/>
    </source>
</evidence>
<dbReference type="EMBL" id="BAAAJX010000006">
    <property type="protein sequence ID" value="GAA1493371.1"/>
    <property type="molecule type" value="Genomic_DNA"/>
</dbReference>
<reference evidence="19 20" key="1">
    <citation type="journal article" date="2019" name="Int. J. Syst. Evol. Microbiol.">
        <title>The Global Catalogue of Microorganisms (GCM) 10K type strain sequencing project: providing services to taxonomists for standard genome sequencing and annotation.</title>
        <authorList>
            <consortium name="The Broad Institute Genomics Platform"/>
            <consortium name="The Broad Institute Genome Sequencing Center for Infectious Disease"/>
            <person name="Wu L."/>
            <person name="Ma J."/>
        </authorList>
    </citation>
    <scope>NUCLEOTIDE SEQUENCE [LARGE SCALE GENOMIC DNA]</scope>
    <source>
        <strain evidence="19 20">JCM 12140</strain>
    </source>
</reference>
<keyword evidence="6 17" id="KW-0812">Transmembrane</keyword>
<feature type="compositionally biased region" description="Polar residues" evidence="16">
    <location>
        <begin position="306"/>
        <end position="315"/>
    </location>
</feature>
<dbReference type="Gene3D" id="2.60.40.420">
    <property type="entry name" value="Cupredoxins - blue copper proteins"/>
    <property type="match status" value="1"/>
</dbReference>
<evidence type="ECO:0000256" key="6">
    <source>
        <dbReference type="ARBA" id="ARBA00022692"/>
    </source>
</evidence>
<feature type="region of interest" description="Disordered" evidence="16">
    <location>
        <begin position="304"/>
        <end position="326"/>
    </location>
</feature>
<keyword evidence="10 17" id="KW-1133">Transmembrane helix</keyword>